<gene>
    <name evidence="16" type="primary">LOC120054088</name>
</gene>
<feature type="domain" description="PARP catalytic" evidence="14">
    <location>
        <begin position="475"/>
        <end position="669"/>
    </location>
</feature>
<dbReference type="Pfam" id="PF23466">
    <property type="entry name" value="WWE_4"/>
    <property type="match status" value="1"/>
</dbReference>
<dbReference type="Gene3D" id="3.90.228.10">
    <property type="match status" value="1"/>
</dbReference>
<accession>A0A8U1ELB3</accession>
<feature type="domain" description="C3H1-type" evidence="12">
    <location>
        <begin position="94"/>
        <end position="116"/>
    </location>
</feature>
<keyword evidence="8 11" id="KW-0862">Zinc</keyword>
<evidence type="ECO:0000259" key="13">
    <source>
        <dbReference type="PROSITE" id="PS50918"/>
    </source>
</evidence>
<dbReference type="GO" id="GO:0008270">
    <property type="term" value="F:zinc ion binding"/>
    <property type="evidence" value="ECO:0007669"/>
    <property type="project" value="UniProtKB-KW"/>
</dbReference>
<dbReference type="InterPro" id="IPR057602">
    <property type="entry name" value="Zfn-CCCH_PARP12"/>
</dbReference>
<dbReference type="PANTHER" id="PTHR45740:SF6">
    <property type="entry name" value="PROTEIN MONO-ADP-RIBOSYLTRANSFERASE PARP12"/>
    <property type="match status" value="1"/>
</dbReference>
<proteinExistence type="inferred from homology"/>
<sequence length="669" mass="75886">MSSVVSQYVTKILCGNQGCLDFKQLDQIVGQKFTVADEVLLGILCDRGKYAISKGEGKASRLAMSQNSVIVAKTSLRVCQSPPGDCLHCENLHLCRYFVCGNCRFGNKCKNAHSLDSTHNTALIRSVGHHDLGEAELFPLLLQNDPYLMPEICSHYNKGVGEHGSCKFKTSCTSLHLCLHFLQGDCKFGAGCKRAHTFDATILKILNGRGFSQENIRILDKIYNNKFIIIGQGHEEKPSVVVPSPALAIEPVGRERSRKPSSRSISETDRNEICLFFIRRHCSFKEKCVRIHYHLPYKWQILERDGVTWRDLPNMEEIEKAYCIPGKDTSGGIQPVNFLTMTCGRSPVRRLSTVSSVTKPPHFILTTEWLWYWSGELGQWIEYGQEMYDDGKEKVASVTSKTLENVYQADSDSEIPFGSGHNQYILYFKEMYQQNVRFKTKREVRRRPCFLSGLDVEAKLKSGSPESTSSSTVSVPPHWDKGALPDFTYKLVPLLDLMTEYQMVQSLFKRTMSTSTIHKINRIQNPSLWRVFQWQKEQMKVKNGGKLVDERHLFHGTELSIVEAICEQNFDWRVCGIHGSHYGKGSYFAKDALYSNRFSKSSGSGKKIMFVALVLVGEFTKGNKDYLRPPQKGTSKGLYDSCVDSESNPGIFVVFEKQQIYPEFIIEYS</sequence>
<dbReference type="GO" id="GO:0005737">
    <property type="term" value="C:cytoplasm"/>
    <property type="evidence" value="ECO:0007669"/>
    <property type="project" value="UniProtKB-SubCell"/>
</dbReference>
<dbReference type="InterPro" id="IPR056226">
    <property type="entry name" value="WH_PARP12"/>
</dbReference>
<dbReference type="Gene3D" id="3.30.1370.210">
    <property type="match status" value="1"/>
</dbReference>
<dbReference type="GeneID" id="120054088"/>
<evidence type="ECO:0000256" key="5">
    <source>
        <dbReference type="ARBA" id="ARBA00022723"/>
    </source>
</evidence>
<dbReference type="Gene3D" id="3.30.720.50">
    <property type="match status" value="1"/>
</dbReference>
<organism evidence="15 16">
    <name type="scientific">Salvelinus namaycush</name>
    <name type="common">Lake trout</name>
    <name type="synonym">Salmo namaycush</name>
    <dbReference type="NCBI Taxonomy" id="8040"/>
    <lineage>
        <taxon>Eukaryota</taxon>
        <taxon>Metazoa</taxon>
        <taxon>Chordata</taxon>
        <taxon>Craniata</taxon>
        <taxon>Vertebrata</taxon>
        <taxon>Euteleostomi</taxon>
        <taxon>Actinopterygii</taxon>
        <taxon>Neopterygii</taxon>
        <taxon>Teleostei</taxon>
        <taxon>Protacanthopterygii</taxon>
        <taxon>Salmoniformes</taxon>
        <taxon>Salmonidae</taxon>
        <taxon>Salmoninae</taxon>
        <taxon>Salvelinus</taxon>
    </lineage>
</organism>
<keyword evidence="4" id="KW-0597">Phosphoprotein</keyword>
<evidence type="ECO:0000256" key="3">
    <source>
        <dbReference type="ARBA" id="ARBA00022490"/>
    </source>
</evidence>
<name>A0A8U1ELB3_SALNM</name>
<dbReference type="InterPro" id="IPR012317">
    <property type="entry name" value="Poly(ADP-ribose)pol_cat_dom"/>
</dbReference>
<evidence type="ECO:0000256" key="1">
    <source>
        <dbReference type="ARBA" id="ARBA00004123"/>
    </source>
</evidence>
<dbReference type="PROSITE" id="PS50918">
    <property type="entry name" value="WWE"/>
    <property type="match status" value="1"/>
</dbReference>
<evidence type="ECO:0000259" key="14">
    <source>
        <dbReference type="PROSITE" id="PS51059"/>
    </source>
</evidence>
<keyword evidence="9" id="KW-0539">Nucleus</keyword>
<dbReference type="GO" id="GO:0003950">
    <property type="term" value="F:NAD+ poly-ADP-ribosyltransferase activity"/>
    <property type="evidence" value="ECO:0007669"/>
    <property type="project" value="InterPro"/>
</dbReference>
<dbReference type="InterPro" id="IPR051712">
    <property type="entry name" value="ARTD-AVP"/>
</dbReference>
<keyword evidence="3" id="KW-0963">Cytoplasm</keyword>
<dbReference type="GO" id="GO:0005634">
    <property type="term" value="C:nucleus"/>
    <property type="evidence" value="ECO:0007669"/>
    <property type="project" value="UniProtKB-SubCell"/>
</dbReference>
<evidence type="ECO:0000256" key="4">
    <source>
        <dbReference type="ARBA" id="ARBA00022553"/>
    </source>
</evidence>
<dbReference type="OrthoDB" id="6133115at2759"/>
<feature type="domain" description="C3H1-type" evidence="12">
    <location>
        <begin position="177"/>
        <end position="199"/>
    </location>
</feature>
<feature type="zinc finger region" description="C3H1-type" evidence="11">
    <location>
        <begin position="268"/>
        <end position="295"/>
    </location>
</feature>
<feature type="domain" description="C3H1-type" evidence="12">
    <location>
        <begin position="268"/>
        <end position="295"/>
    </location>
</feature>
<reference evidence="16" key="1">
    <citation type="submission" date="2025-08" db="UniProtKB">
        <authorList>
            <consortium name="RefSeq"/>
        </authorList>
    </citation>
    <scope>IDENTIFICATION</scope>
    <source>
        <tissue evidence="16">White muscle</tissue>
    </source>
</reference>
<comment type="similarity">
    <text evidence="10">Belongs to the ARTD/PARP family.</text>
</comment>
<feature type="zinc finger region" description="C3H1-type" evidence="11">
    <location>
        <begin position="177"/>
        <end position="199"/>
    </location>
</feature>
<keyword evidence="5 11" id="KW-0479">Metal-binding</keyword>
<dbReference type="SUPFAM" id="SSF56399">
    <property type="entry name" value="ADP-ribosylation"/>
    <property type="match status" value="1"/>
</dbReference>
<dbReference type="Pfam" id="PF25261">
    <property type="entry name" value="zf-CCCH_PARP12"/>
    <property type="match status" value="1"/>
</dbReference>
<dbReference type="CDD" id="cd01439">
    <property type="entry name" value="TCCD_inducible_PARP_like"/>
    <property type="match status" value="1"/>
</dbReference>
<evidence type="ECO:0000256" key="9">
    <source>
        <dbReference type="ARBA" id="ARBA00023242"/>
    </source>
</evidence>
<feature type="zinc finger region" description="C3H1-type" evidence="11">
    <location>
        <begin position="94"/>
        <end position="116"/>
    </location>
</feature>
<dbReference type="InterPro" id="IPR037197">
    <property type="entry name" value="WWE_dom_sf"/>
</dbReference>
<dbReference type="RefSeq" id="XP_038857398.1">
    <property type="nucleotide sequence ID" value="XM_039001470.1"/>
</dbReference>
<dbReference type="PROSITE" id="PS50103">
    <property type="entry name" value="ZF_C3H1"/>
    <property type="match status" value="3"/>
</dbReference>
<evidence type="ECO:0000256" key="11">
    <source>
        <dbReference type="PROSITE-ProRule" id="PRU00723"/>
    </source>
</evidence>
<keyword evidence="15" id="KW-1185">Reference proteome</keyword>
<dbReference type="KEGG" id="snh:120054088"/>
<evidence type="ECO:0000256" key="2">
    <source>
        <dbReference type="ARBA" id="ARBA00004496"/>
    </source>
</evidence>
<dbReference type="SUPFAM" id="SSF117839">
    <property type="entry name" value="WWE domain"/>
    <property type="match status" value="1"/>
</dbReference>
<dbReference type="Gene3D" id="4.10.1000.10">
    <property type="entry name" value="Zinc finger, CCCH-type"/>
    <property type="match status" value="1"/>
</dbReference>
<keyword evidence="6" id="KW-0677">Repeat</keyword>
<dbReference type="InterPro" id="IPR000571">
    <property type="entry name" value="Znf_CCCH"/>
</dbReference>
<evidence type="ECO:0000256" key="7">
    <source>
        <dbReference type="ARBA" id="ARBA00022771"/>
    </source>
</evidence>
<dbReference type="GO" id="GO:1990404">
    <property type="term" value="F:NAD+-protein mono-ADP-ribosyltransferase activity"/>
    <property type="evidence" value="ECO:0007669"/>
    <property type="project" value="TreeGrafter"/>
</dbReference>
<dbReference type="Pfam" id="PF00644">
    <property type="entry name" value="PARP"/>
    <property type="match status" value="1"/>
</dbReference>
<dbReference type="PROSITE" id="PS51059">
    <property type="entry name" value="PARP_CATALYTIC"/>
    <property type="match status" value="1"/>
</dbReference>
<evidence type="ECO:0000259" key="12">
    <source>
        <dbReference type="PROSITE" id="PS50103"/>
    </source>
</evidence>
<evidence type="ECO:0000313" key="15">
    <source>
        <dbReference type="Proteomes" id="UP000808372"/>
    </source>
</evidence>
<dbReference type="Proteomes" id="UP000808372">
    <property type="component" value="Chromosome 9"/>
</dbReference>
<dbReference type="InterPro" id="IPR004170">
    <property type="entry name" value="WWE_dom"/>
</dbReference>
<protein>
    <submittedName>
        <fullName evidence="16">Protein mono-ADP-ribosyltransferase PARP12-like</fullName>
    </submittedName>
</protein>
<dbReference type="PANTHER" id="PTHR45740">
    <property type="entry name" value="POLY [ADP-RIBOSE] POLYMERASE"/>
    <property type="match status" value="1"/>
</dbReference>
<dbReference type="Pfam" id="PF02825">
    <property type="entry name" value="WWE"/>
    <property type="match status" value="1"/>
</dbReference>
<keyword evidence="7 11" id="KW-0863">Zinc-finger</keyword>
<dbReference type="SMART" id="SM00356">
    <property type="entry name" value="ZnF_C3H1"/>
    <property type="match status" value="3"/>
</dbReference>
<feature type="domain" description="WWE" evidence="13">
    <location>
        <begin position="356"/>
        <end position="446"/>
    </location>
</feature>
<evidence type="ECO:0000256" key="6">
    <source>
        <dbReference type="ARBA" id="ARBA00022737"/>
    </source>
</evidence>
<evidence type="ECO:0000256" key="10">
    <source>
        <dbReference type="ARBA" id="ARBA00024347"/>
    </source>
</evidence>
<evidence type="ECO:0000313" key="16">
    <source>
        <dbReference type="RefSeq" id="XP_038857398.1"/>
    </source>
</evidence>
<dbReference type="AlphaFoldDB" id="A0A8U1ELB3"/>
<comment type="subcellular location">
    <subcellularLocation>
        <location evidence="2">Cytoplasm</location>
    </subcellularLocation>
    <subcellularLocation>
        <location evidence="1">Nucleus</location>
    </subcellularLocation>
</comment>
<dbReference type="Pfam" id="PF24356">
    <property type="entry name" value="WHD_PARP12"/>
    <property type="match status" value="1"/>
</dbReference>
<evidence type="ECO:0000256" key="8">
    <source>
        <dbReference type="ARBA" id="ARBA00022833"/>
    </source>
</evidence>